<dbReference type="STRING" id="264951.A0A443HJ41"/>
<gene>
    <name evidence="1" type="ORF">C8Q69DRAFT_115691</name>
</gene>
<accession>A0A443HJ41</accession>
<reference evidence="1 2" key="1">
    <citation type="journal article" date="2018" name="Front. Microbiol.">
        <title>Genomic and genetic insights into a cosmopolitan fungus, Paecilomyces variotii (Eurotiales).</title>
        <authorList>
            <person name="Urquhart A.S."/>
            <person name="Mondo S.J."/>
            <person name="Makela M.R."/>
            <person name="Hane J.K."/>
            <person name="Wiebenga A."/>
            <person name="He G."/>
            <person name="Mihaltcheva S."/>
            <person name="Pangilinan J."/>
            <person name="Lipzen A."/>
            <person name="Barry K."/>
            <person name="de Vries R.P."/>
            <person name="Grigoriev I.V."/>
            <person name="Idnurm A."/>
        </authorList>
    </citation>
    <scope>NUCLEOTIDE SEQUENCE [LARGE SCALE GENOMIC DNA]</scope>
    <source>
        <strain evidence="1 2">CBS 101075</strain>
    </source>
</reference>
<dbReference type="EMBL" id="RCNU01000016">
    <property type="protein sequence ID" value="RWQ91776.1"/>
    <property type="molecule type" value="Genomic_DNA"/>
</dbReference>
<evidence type="ECO:0000313" key="2">
    <source>
        <dbReference type="Proteomes" id="UP000283841"/>
    </source>
</evidence>
<protein>
    <submittedName>
        <fullName evidence="1">Uncharacterized protein</fullName>
    </submittedName>
</protein>
<dbReference type="VEuPathDB" id="FungiDB:C8Q69DRAFT_115691"/>
<evidence type="ECO:0000313" key="1">
    <source>
        <dbReference type="EMBL" id="RWQ91776.1"/>
    </source>
</evidence>
<dbReference type="Proteomes" id="UP000283841">
    <property type="component" value="Unassembled WGS sequence"/>
</dbReference>
<dbReference type="AlphaFoldDB" id="A0A443HJ41"/>
<sequence>MDSQPVFSPACPIPYILQPAERIQQLKDFLQTEFGQVQRVNVEALIKLYESGELGPRKLGDAPVYLVNGKRVEKNPWEDESVAPGEIKWCENMYHQFTQQCGPQPQQMVQSVSDSFPYNPTFNMHQVHARIRLPPQYGGDPRLTRPFLVCNDTGSNVLTVFTSDLAVLNFNPTLHAGVIQGTTFITTASITTASGQVPEPLIFVDMQILTSAFVELTPWFRETAVVKPDTPGVARLSGAAMRNHLFFATAPGNARLYVAQKKAGIIRDLPA</sequence>
<keyword evidence="2" id="KW-1185">Reference proteome</keyword>
<name>A0A443HJ41_BYSSP</name>
<dbReference type="GeneID" id="39594434"/>
<proteinExistence type="predicted"/>
<dbReference type="RefSeq" id="XP_028481421.1">
    <property type="nucleotide sequence ID" value="XM_028625157.1"/>
</dbReference>
<comment type="caution">
    <text evidence="1">The sequence shown here is derived from an EMBL/GenBank/DDBJ whole genome shotgun (WGS) entry which is preliminary data.</text>
</comment>
<organism evidence="1 2">
    <name type="scientific">Byssochlamys spectabilis</name>
    <name type="common">Paecilomyces variotii</name>
    <dbReference type="NCBI Taxonomy" id="264951"/>
    <lineage>
        <taxon>Eukaryota</taxon>
        <taxon>Fungi</taxon>
        <taxon>Dikarya</taxon>
        <taxon>Ascomycota</taxon>
        <taxon>Pezizomycotina</taxon>
        <taxon>Eurotiomycetes</taxon>
        <taxon>Eurotiomycetidae</taxon>
        <taxon>Eurotiales</taxon>
        <taxon>Thermoascaceae</taxon>
        <taxon>Paecilomyces</taxon>
    </lineage>
</organism>